<gene>
    <name evidence="3" type="ORF">GCM10022204_32230</name>
</gene>
<dbReference type="InterPro" id="IPR006016">
    <property type="entry name" value="UspA"/>
</dbReference>
<dbReference type="RefSeq" id="WP_344813425.1">
    <property type="nucleotide sequence ID" value="NZ_BAAAYX010000013.1"/>
</dbReference>
<dbReference type="InterPro" id="IPR006015">
    <property type="entry name" value="Universal_stress_UspA"/>
</dbReference>
<dbReference type="InterPro" id="IPR014729">
    <property type="entry name" value="Rossmann-like_a/b/a_fold"/>
</dbReference>
<feature type="domain" description="UspA" evidence="2">
    <location>
        <begin position="2"/>
        <end position="128"/>
    </location>
</feature>
<dbReference type="PANTHER" id="PTHR46268:SF15">
    <property type="entry name" value="UNIVERSAL STRESS PROTEIN HP_0031"/>
    <property type="match status" value="1"/>
</dbReference>
<dbReference type="Gene3D" id="3.40.50.620">
    <property type="entry name" value="HUPs"/>
    <property type="match status" value="1"/>
</dbReference>
<name>A0ABP7DZ07_9ACTN</name>
<dbReference type="Proteomes" id="UP001500051">
    <property type="component" value="Unassembled WGS sequence"/>
</dbReference>
<evidence type="ECO:0000259" key="2">
    <source>
        <dbReference type="Pfam" id="PF00582"/>
    </source>
</evidence>
<comment type="caution">
    <text evidence="3">The sequence shown here is derived from an EMBL/GenBank/DDBJ whole genome shotgun (WGS) entry which is preliminary data.</text>
</comment>
<dbReference type="Pfam" id="PF00582">
    <property type="entry name" value="Usp"/>
    <property type="match status" value="1"/>
</dbReference>
<dbReference type="CDD" id="cd00293">
    <property type="entry name" value="USP-like"/>
    <property type="match status" value="1"/>
</dbReference>
<organism evidence="3 4">
    <name type="scientific">Microlunatus aurantiacus</name>
    <dbReference type="NCBI Taxonomy" id="446786"/>
    <lineage>
        <taxon>Bacteria</taxon>
        <taxon>Bacillati</taxon>
        <taxon>Actinomycetota</taxon>
        <taxon>Actinomycetes</taxon>
        <taxon>Propionibacteriales</taxon>
        <taxon>Propionibacteriaceae</taxon>
        <taxon>Microlunatus</taxon>
    </lineage>
</organism>
<evidence type="ECO:0000256" key="1">
    <source>
        <dbReference type="ARBA" id="ARBA00008791"/>
    </source>
</evidence>
<comment type="similarity">
    <text evidence="1">Belongs to the universal stress protein A family.</text>
</comment>
<evidence type="ECO:0000313" key="3">
    <source>
        <dbReference type="EMBL" id="GAA3711093.1"/>
    </source>
</evidence>
<dbReference type="SUPFAM" id="SSF52402">
    <property type="entry name" value="Adenine nucleotide alpha hydrolases-like"/>
    <property type="match status" value="1"/>
</dbReference>
<evidence type="ECO:0000313" key="4">
    <source>
        <dbReference type="Proteomes" id="UP001500051"/>
    </source>
</evidence>
<reference evidence="4" key="1">
    <citation type="journal article" date="2019" name="Int. J. Syst. Evol. Microbiol.">
        <title>The Global Catalogue of Microorganisms (GCM) 10K type strain sequencing project: providing services to taxonomists for standard genome sequencing and annotation.</title>
        <authorList>
            <consortium name="The Broad Institute Genomics Platform"/>
            <consortium name="The Broad Institute Genome Sequencing Center for Infectious Disease"/>
            <person name="Wu L."/>
            <person name="Ma J."/>
        </authorList>
    </citation>
    <scope>NUCLEOTIDE SEQUENCE [LARGE SCALE GENOMIC DNA]</scope>
    <source>
        <strain evidence="4">JCM 16548</strain>
    </source>
</reference>
<keyword evidence="4" id="KW-1185">Reference proteome</keyword>
<dbReference type="EMBL" id="BAAAYX010000013">
    <property type="protein sequence ID" value="GAA3711093.1"/>
    <property type="molecule type" value="Genomic_DNA"/>
</dbReference>
<dbReference type="PRINTS" id="PR01438">
    <property type="entry name" value="UNVRSLSTRESS"/>
</dbReference>
<accession>A0ABP7DZ07</accession>
<proteinExistence type="inferred from homology"/>
<sequence>MTIVVGFSANAPGRAALTTAVSEAKLRRLPLLVINSSRGDAYADPTFAQQADWDWVQTTLDEADVDFTVRQELRGKDPSEEILDVIREVGAALCVIGLRRRSQVGKMLLGSNAHRILMESPCPVLSVRPDDHEES</sequence>
<protein>
    <submittedName>
        <fullName evidence="3">Universal stress protein</fullName>
    </submittedName>
</protein>
<dbReference type="PANTHER" id="PTHR46268">
    <property type="entry name" value="STRESS RESPONSE PROTEIN NHAX"/>
    <property type="match status" value="1"/>
</dbReference>